<dbReference type="AlphaFoldDB" id="A0A7R9L5Z8"/>
<dbReference type="SUPFAM" id="SSF47473">
    <property type="entry name" value="EF-hand"/>
    <property type="match status" value="1"/>
</dbReference>
<reference evidence="4" key="1">
    <citation type="submission" date="2020-11" db="EMBL/GenBank/DDBJ databases">
        <authorList>
            <person name="Tran Van P."/>
        </authorList>
    </citation>
    <scope>NUCLEOTIDE SEQUENCE</scope>
</reference>
<feature type="non-terminal residue" evidence="4">
    <location>
        <position position="1"/>
    </location>
</feature>
<dbReference type="InterPro" id="IPR002048">
    <property type="entry name" value="EF_hand_dom"/>
</dbReference>
<dbReference type="InterPro" id="IPR011992">
    <property type="entry name" value="EF-hand-dom_pair"/>
</dbReference>
<dbReference type="CDD" id="cd00051">
    <property type="entry name" value="EFh"/>
    <property type="match status" value="1"/>
</dbReference>
<dbReference type="PANTHER" id="PTHR23050">
    <property type="entry name" value="CALCIUM BINDING PROTEIN"/>
    <property type="match status" value="1"/>
</dbReference>
<dbReference type="FunFam" id="1.10.238.10:FF:000001">
    <property type="entry name" value="Calmodulin 1"/>
    <property type="match status" value="1"/>
</dbReference>
<dbReference type="InterPro" id="IPR018247">
    <property type="entry name" value="EF_Hand_1_Ca_BS"/>
</dbReference>
<keyword evidence="2" id="KW-0106">Calcium</keyword>
<dbReference type="Proteomes" id="UP000759131">
    <property type="component" value="Unassembled WGS sequence"/>
</dbReference>
<name>A0A7R9L5Z8_9ACAR</name>
<evidence type="ECO:0000256" key="2">
    <source>
        <dbReference type="ARBA" id="ARBA00022837"/>
    </source>
</evidence>
<dbReference type="PROSITE" id="PS00018">
    <property type="entry name" value="EF_HAND_1"/>
    <property type="match status" value="1"/>
</dbReference>
<evidence type="ECO:0000313" key="4">
    <source>
        <dbReference type="EMBL" id="CAD7634705.1"/>
    </source>
</evidence>
<keyword evidence="1" id="KW-0677">Repeat</keyword>
<evidence type="ECO:0000256" key="1">
    <source>
        <dbReference type="ARBA" id="ARBA00022737"/>
    </source>
</evidence>
<dbReference type="SMART" id="SM00054">
    <property type="entry name" value="EFh"/>
    <property type="match status" value="2"/>
</dbReference>
<dbReference type="Gene3D" id="1.10.238.10">
    <property type="entry name" value="EF-hand"/>
    <property type="match status" value="1"/>
</dbReference>
<dbReference type="OrthoDB" id="26525at2759"/>
<feature type="domain" description="EF-hand" evidence="3">
    <location>
        <begin position="4"/>
        <end position="39"/>
    </location>
</feature>
<dbReference type="EMBL" id="OC869753">
    <property type="protein sequence ID" value="CAD7634705.1"/>
    <property type="molecule type" value="Genomic_DNA"/>
</dbReference>
<sequence length="75" mass="8695">KDSNAEEALREAFKVFDRDGNGFLSVEELRHAMQTLDDNQMTNEELDEMVAEVDVNDYHEINYEELITLMTSVPK</sequence>
<gene>
    <name evidence="4" type="ORF">OSB1V03_LOCUS15100</name>
</gene>
<dbReference type="Pfam" id="PF13499">
    <property type="entry name" value="EF-hand_7"/>
    <property type="match status" value="1"/>
</dbReference>
<proteinExistence type="predicted"/>
<protein>
    <recommendedName>
        <fullName evidence="3">EF-hand domain-containing protein</fullName>
    </recommendedName>
</protein>
<dbReference type="EMBL" id="CAJPIZ010015178">
    <property type="protein sequence ID" value="CAG2115135.1"/>
    <property type="molecule type" value="Genomic_DNA"/>
</dbReference>
<accession>A0A7R9L5Z8</accession>
<evidence type="ECO:0000313" key="5">
    <source>
        <dbReference type="Proteomes" id="UP000759131"/>
    </source>
</evidence>
<organism evidence="4">
    <name type="scientific">Medioppia subpectinata</name>
    <dbReference type="NCBI Taxonomy" id="1979941"/>
    <lineage>
        <taxon>Eukaryota</taxon>
        <taxon>Metazoa</taxon>
        <taxon>Ecdysozoa</taxon>
        <taxon>Arthropoda</taxon>
        <taxon>Chelicerata</taxon>
        <taxon>Arachnida</taxon>
        <taxon>Acari</taxon>
        <taxon>Acariformes</taxon>
        <taxon>Sarcoptiformes</taxon>
        <taxon>Oribatida</taxon>
        <taxon>Brachypylina</taxon>
        <taxon>Oppioidea</taxon>
        <taxon>Oppiidae</taxon>
        <taxon>Medioppia</taxon>
    </lineage>
</organism>
<dbReference type="GO" id="GO:0005509">
    <property type="term" value="F:calcium ion binding"/>
    <property type="evidence" value="ECO:0007669"/>
    <property type="project" value="InterPro"/>
</dbReference>
<dbReference type="PROSITE" id="PS50222">
    <property type="entry name" value="EF_HAND_2"/>
    <property type="match status" value="1"/>
</dbReference>
<dbReference type="InterPro" id="IPR050145">
    <property type="entry name" value="Centrin_CML-like"/>
</dbReference>
<keyword evidence="5" id="KW-1185">Reference proteome</keyword>
<evidence type="ECO:0000259" key="3">
    <source>
        <dbReference type="PROSITE" id="PS50222"/>
    </source>
</evidence>